<keyword evidence="2" id="KW-1185">Reference proteome</keyword>
<protein>
    <submittedName>
        <fullName evidence="1">15143_t:CDS:1</fullName>
    </submittedName>
</protein>
<accession>A0A9N9I459</accession>
<evidence type="ECO:0000313" key="1">
    <source>
        <dbReference type="EMBL" id="CAG8718657.1"/>
    </source>
</evidence>
<dbReference type="AlphaFoldDB" id="A0A9N9I459"/>
<sequence>RLYIATMKTKQSGFYEEQVTSNCIITSETPKELTDLALLRFNATIS</sequence>
<organism evidence="1 2">
    <name type="scientific">Acaulospora morrowiae</name>
    <dbReference type="NCBI Taxonomy" id="94023"/>
    <lineage>
        <taxon>Eukaryota</taxon>
        <taxon>Fungi</taxon>
        <taxon>Fungi incertae sedis</taxon>
        <taxon>Mucoromycota</taxon>
        <taxon>Glomeromycotina</taxon>
        <taxon>Glomeromycetes</taxon>
        <taxon>Diversisporales</taxon>
        <taxon>Acaulosporaceae</taxon>
        <taxon>Acaulospora</taxon>
    </lineage>
</organism>
<gene>
    <name evidence="1" type="ORF">AMORRO_LOCUS13191</name>
</gene>
<reference evidence="1" key="1">
    <citation type="submission" date="2021-06" db="EMBL/GenBank/DDBJ databases">
        <authorList>
            <person name="Kallberg Y."/>
            <person name="Tangrot J."/>
            <person name="Rosling A."/>
        </authorList>
    </citation>
    <scope>NUCLEOTIDE SEQUENCE</scope>
    <source>
        <strain evidence="1">CL551</strain>
    </source>
</reference>
<evidence type="ECO:0000313" key="2">
    <source>
        <dbReference type="Proteomes" id="UP000789342"/>
    </source>
</evidence>
<feature type="non-terminal residue" evidence="1">
    <location>
        <position position="1"/>
    </location>
</feature>
<name>A0A9N9I459_9GLOM</name>
<proteinExistence type="predicted"/>
<dbReference type="Proteomes" id="UP000789342">
    <property type="component" value="Unassembled WGS sequence"/>
</dbReference>
<comment type="caution">
    <text evidence="1">The sequence shown here is derived from an EMBL/GenBank/DDBJ whole genome shotgun (WGS) entry which is preliminary data.</text>
</comment>
<dbReference type="EMBL" id="CAJVPV010021669">
    <property type="protein sequence ID" value="CAG8718657.1"/>
    <property type="molecule type" value="Genomic_DNA"/>
</dbReference>